<comment type="similarity">
    <text evidence="2">Belongs to the major facilitator superfamily.</text>
</comment>
<dbReference type="Pfam" id="PF07690">
    <property type="entry name" value="MFS_1"/>
    <property type="match status" value="1"/>
</dbReference>
<dbReference type="EMBL" id="MPSH01000009">
    <property type="protein sequence ID" value="PNH33365.1"/>
    <property type="molecule type" value="Genomic_DNA"/>
</dbReference>
<evidence type="ECO:0000256" key="7">
    <source>
        <dbReference type="SAM" id="Phobius"/>
    </source>
</evidence>
<proteinExistence type="inferred from homology"/>
<sequence length="674" mass="73013">MDKATRISTIAKPATSYEAQHKARVVSLDIPPPVPPKDPPRPATSSTTRSGPAKRPVANATTKLKGATMSSRPTTSSTRPGTTSTLAGTMSSIQGAGSKIKAGLRPLKLAALTSHPTRPMPTISRPQTASNTTVASPVRPTTSSTRRFSRSTTMTGRTIKYGSGRYATTELSPQPSDDEDDPLNWPLWKKDLNLFALLVTVCLVSAMKTAFIPVAAKLAIQFQVSHTAIASLTAVPFIFSSITGLASVTASKIWGKRPVYLLSMVFLFIGALWNMRSTTFGTTLGARIFQGIGWGAFDTLVLSSIHDTYFEHQRNPRLAAYDILQAATAWGPPLLSGVAMRNAARFEIHFEILNTFFIVAIPLLAFAAPETAYDRWFIGNALPSARTPTWTTARRSIGKFNLHVPNTHEARQYLRTMKPISSFRGFVDNRTLLQGPRALIAPTTALLALATFLPYSALWAIAHVVSPLTAAILDEAQIGFLLLAPFICGVSAAALFAFWRRKARKDFTLLNLVAALGVGTVLAAIGILSFGLEIHGSRNISFKLLSVLAGFLAVGVYVLNALARPVIYRSAQYTSSNLHVCLRNVADMDAGLVCWKNMFAAFFILGVASAVEARRSAGLRSSVIGIGVSQIFVALFVGTVWWFMDERLRRLDGRVMGLVDMGMLKRAGSFFDED</sequence>
<comment type="subcellular location">
    <subcellularLocation>
        <location evidence="1">Membrane</location>
        <topology evidence="1">Multi-pass membrane protein</topology>
    </subcellularLocation>
</comment>
<feature type="transmembrane region" description="Helical" evidence="7">
    <location>
        <begin position="194"/>
        <end position="216"/>
    </location>
</feature>
<dbReference type="Gene3D" id="1.20.1250.20">
    <property type="entry name" value="MFS general substrate transporter like domains"/>
    <property type="match status" value="1"/>
</dbReference>
<dbReference type="InterPro" id="IPR036259">
    <property type="entry name" value="MFS_trans_sf"/>
</dbReference>
<feature type="transmembrane region" description="Helical" evidence="7">
    <location>
        <begin position="348"/>
        <end position="368"/>
    </location>
</feature>
<evidence type="ECO:0000256" key="2">
    <source>
        <dbReference type="ARBA" id="ARBA00008335"/>
    </source>
</evidence>
<feature type="region of interest" description="Disordered" evidence="6">
    <location>
        <begin position="112"/>
        <end position="154"/>
    </location>
</feature>
<evidence type="ECO:0000313" key="9">
    <source>
        <dbReference type="Proteomes" id="UP000236305"/>
    </source>
</evidence>
<organism evidence="8 9">
    <name type="scientific">Verticillium dahliae</name>
    <name type="common">Verticillium wilt</name>
    <dbReference type="NCBI Taxonomy" id="27337"/>
    <lineage>
        <taxon>Eukaryota</taxon>
        <taxon>Fungi</taxon>
        <taxon>Dikarya</taxon>
        <taxon>Ascomycota</taxon>
        <taxon>Pezizomycotina</taxon>
        <taxon>Sordariomycetes</taxon>
        <taxon>Hypocreomycetidae</taxon>
        <taxon>Glomerellales</taxon>
        <taxon>Plectosphaerellaceae</taxon>
        <taxon>Verticillium</taxon>
    </lineage>
</organism>
<dbReference type="SUPFAM" id="SSF103473">
    <property type="entry name" value="MFS general substrate transporter"/>
    <property type="match status" value="1"/>
</dbReference>
<gene>
    <name evidence="8" type="ORF">BJF96_g3567</name>
</gene>
<name>A0AA44WMB9_VERDA</name>
<evidence type="ECO:0000256" key="5">
    <source>
        <dbReference type="ARBA" id="ARBA00023136"/>
    </source>
</evidence>
<accession>A0AA44WMB9</accession>
<comment type="caution">
    <text evidence="8">The sequence shown here is derived from an EMBL/GenBank/DDBJ whole genome shotgun (WGS) entry which is preliminary data.</text>
</comment>
<feature type="compositionally biased region" description="Low complexity" evidence="6">
    <location>
        <begin position="68"/>
        <end position="85"/>
    </location>
</feature>
<feature type="transmembrane region" description="Helical" evidence="7">
    <location>
        <begin position="623"/>
        <end position="644"/>
    </location>
</feature>
<feature type="compositionally biased region" description="Low complexity" evidence="6">
    <location>
        <begin position="132"/>
        <end position="154"/>
    </location>
</feature>
<feature type="transmembrane region" description="Helical" evidence="7">
    <location>
        <begin position="544"/>
        <end position="563"/>
    </location>
</feature>
<evidence type="ECO:0008006" key="10">
    <source>
        <dbReference type="Google" id="ProtNLM"/>
    </source>
</evidence>
<dbReference type="Proteomes" id="UP000236305">
    <property type="component" value="Unassembled WGS sequence"/>
</dbReference>
<dbReference type="CDD" id="cd06174">
    <property type="entry name" value="MFS"/>
    <property type="match status" value="1"/>
</dbReference>
<feature type="transmembrane region" description="Helical" evidence="7">
    <location>
        <begin position="439"/>
        <end position="458"/>
    </location>
</feature>
<evidence type="ECO:0000256" key="4">
    <source>
        <dbReference type="ARBA" id="ARBA00022989"/>
    </source>
</evidence>
<feature type="transmembrane region" description="Helical" evidence="7">
    <location>
        <begin position="258"/>
        <end position="275"/>
    </location>
</feature>
<feature type="transmembrane region" description="Helical" evidence="7">
    <location>
        <begin position="228"/>
        <end position="246"/>
    </location>
</feature>
<feature type="transmembrane region" description="Helical" evidence="7">
    <location>
        <begin position="478"/>
        <end position="498"/>
    </location>
</feature>
<protein>
    <recommendedName>
        <fullName evidence="10">Major facilitator superfamily (MFS) profile domain-containing protein</fullName>
    </recommendedName>
</protein>
<keyword evidence="3 7" id="KW-0812">Transmembrane</keyword>
<dbReference type="OMA" id="VFQGLGW"/>
<evidence type="ECO:0000256" key="1">
    <source>
        <dbReference type="ARBA" id="ARBA00004141"/>
    </source>
</evidence>
<evidence type="ECO:0000256" key="3">
    <source>
        <dbReference type="ARBA" id="ARBA00022692"/>
    </source>
</evidence>
<keyword evidence="4 7" id="KW-1133">Transmembrane helix</keyword>
<feature type="region of interest" description="Disordered" evidence="6">
    <location>
        <begin position="1"/>
        <end position="89"/>
    </location>
</feature>
<evidence type="ECO:0000313" key="8">
    <source>
        <dbReference type="EMBL" id="PNH33365.1"/>
    </source>
</evidence>
<dbReference type="GO" id="GO:0022857">
    <property type="term" value="F:transmembrane transporter activity"/>
    <property type="evidence" value="ECO:0007669"/>
    <property type="project" value="InterPro"/>
</dbReference>
<dbReference type="AlphaFoldDB" id="A0AA44WMB9"/>
<feature type="transmembrane region" description="Helical" evidence="7">
    <location>
        <begin position="510"/>
        <end position="532"/>
    </location>
</feature>
<feature type="transmembrane region" description="Helical" evidence="7">
    <location>
        <begin position="592"/>
        <end position="611"/>
    </location>
</feature>
<keyword evidence="5 7" id="KW-0472">Membrane</keyword>
<evidence type="ECO:0000256" key="6">
    <source>
        <dbReference type="SAM" id="MobiDB-lite"/>
    </source>
</evidence>
<dbReference type="PANTHER" id="PTHR23502">
    <property type="entry name" value="MAJOR FACILITATOR SUPERFAMILY"/>
    <property type="match status" value="1"/>
</dbReference>
<dbReference type="InterPro" id="IPR011701">
    <property type="entry name" value="MFS"/>
</dbReference>
<dbReference type="PANTHER" id="PTHR23502:SF68">
    <property type="entry name" value="MULTIDRUG TRANSPORTER, PUTATIVE (AFU_ORTHOLOGUE AFUA_3G01120)-RELATED"/>
    <property type="match status" value="1"/>
</dbReference>
<dbReference type="GO" id="GO:0016020">
    <property type="term" value="C:membrane"/>
    <property type="evidence" value="ECO:0007669"/>
    <property type="project" value="UniProtKB-SubCell"/>
</dbReference>
<reference evidence="8 9" key="1">
    <citation type="submission" date="2017-12" db="EMBL/GenBank/DDBJ databases">
        <title>Comparative genomics yields insights into virulence evolution of Verticillium dahliae.</title>
        <authorList>
            <person name="Fan R."/>
            <person name="Armitage A.D."/>
            <person name="Cascant-Lopez E."/>
            <person name="Sobczyk M."/>
            <person name="Cockerton H.M."/>
            <person name="Harrison R.J."/>
        </authorList>
    </citation>
    <scope>NUCLEOTIDE SEQUENCE [LARGE SCALE GENOMIC DNA]</scope>
    <source>
        <strain evidence="8 9">12008</strain>
    </source>
</reference>